<reference evidence="1" key="1">
    <citation type="journal article" date="2021" name="New Phytol.">
        <title>Evolutionary innovations through gain and loss of genes in the ectomycorrhizal Boletales.</title>
        <authorList>
            <person name="Wu G."/>
            <person name="Miyauchi S."/>
            <person name="Morin E."/>
            <person name="Kuo A."/>
            <person name="Drula E."/>
            <person name="Varga T."/>
            <person name="Kohler A."/>
            <person name="Feng B."/>
            <person name="Cao Y."/>
            <person name="Lipzen A."/>
            <person name="Daum C."/>
            <person name="Hundley H."/>
            <person name="Pangilinan J."/>
            <person name="Johnson J."/>
            <person name="Barry K."/>
            <person name="LaButti K."/>
            <person name="Ng V."/>
            <person name="Ahrendt S."/>
            <person name="Min B."/>
            <person name="Choi I.G."/>
            <person name="Park H."/>
            <person name="Plett J.M."/>
            <person name="Magnuson J."/>
            <person name="Spatafora J.W."/>
            <person name="Nagy L.G."/>
            <person name="Henrissat B."/>
            <person name="Grigoriev I.V."/>
            <person name="Yang Z.L."/>
            <person name="Xu J."/>
            <person name="Martin F.M."/>
        </authorList>
    </citation>
    <scope>NUCLEOTIDE SEQUENCE</scope>
    <source>
        <strain evidence="1">ATCC 28755</strain>
    </source>
</reference>
<proteinExistence type="predicted"/>
<comment type="caution">
    <text evidence="1">The sequence shown here is derived from an EMBL/GenBank/DDBJ whole genome shotgun (WGS) entry which is preliminary data.</text>
</comment>
<name>A0ACB8APG2_9AGAM</name>
<keyword evidence="2" id="KW-1185">Reference proteome</keyword>
<dbReference type="Proteomes" id="UP000790377">
    <property type="component" value="Unassembled WGS sequence"/>
</dbReference>
<dbReference type="EMBL" id="MU267608">
    <property type="protein sequence ID" value="KAH7914809.1"/>
    <property type="molecule type" value="Genomic_DNA"/>
</dbReference>
<protein>
    <submittedName>
        <fullName evidence="1">Uncharacterized protein</fullName>
    </submittedName>
</protein>
<organism evidence="1 2">
    <name type="scientific">Hygrophoropsis aurantiaca</name>
    <dbReference type="NCBI Taxonomy" id="72124"/>
    <lineage>
        <taxon>Eukaryota</taxon>
        <taxon>Fungi</taxon>
        <taxon>Dikarya</taxon>
        <taxon>Basidiomycota</taxon>
        <taxon>Agaricomycotina</taxon>
        <taxon>Agaricomycetes</taxon>
        <taxon>Agaricomycetidae</taxon>
        <taxon>Boletales</taxon>
        <taxon>Coniophorineae</taxon>
        <taxon>Hygrophoropsidaceae</taxon>
        <taxon>Hygrophoropsis</taxon>
    </lineage>
</organism>
<evidence type="ECO:0000313" key="1">
    <source>
        <dbReference type="EMBL" id="KAH7914809.1"/>
    </source>
</evidence>
<sequence>MSDPPAKPISPISRVLQSIGLTRDDLLRHSDQMRQFLTTEDAKSLRAFSAESSDTQQSLSSMLGMSTARSLSRSNSLAGAPSISHTPPPPTTPVKSEPVETAMSLRHMDSMEMILERKNRQAKRDKRGRKEKERAPSPSPASTSFSLDAFMLSRDLRRAPSLERSESCDSIVLPDADQGKTPMPPVTPQPRKYYRDYDNVEPSSTHSKRDTFSLRADSPTPTRPRTRVMPAISNAQLASNLNPVTPRRNNYYKSPLPSSSPPQSSPFATPSTKHIVNIVSSPGPMGDLPDEDDYDKLPYILPPGPYSAAKPDLSYAALIGQAVLSSTEHRLTLQEIYDWITIVYPHFKRNETTWMNSIRHVLSTTVCFRKVPRDRALGRTLWAIWDCDLDCFKNGGFRKEFCAEIKEAAKKALPKKRSAEDSGSGRKAKRTKKNTTQATAEEIKSPQPEPTLAFEGSIIPPLVASSHLLPLFPPRASTHHQPYYDQYARMPAEVIFPPLPPSSSYHRNAPTSTVHDSSSIPRPSSPPSSVIKRSDSDISPIPPSSSMPGLTPNRSSSSPQMPSEDLPHIDVRHDSLARKASTPPLEPGIMLLGKETVDKDKRSTVSHSTPPKKSIGLPPLPVSPTLERRTKLKKPKVSKELPPSTHTTFPIRPSTPPPRTSTPPRRGGGSTIQLSPIRTPLSHKGLHMSPSASLAHYKSHLDPPPSATYHPDDGIDPSVFDTENIRTPSRKRVSGHGHVQHKESSTLFPPMTPKKLVFPTPSSSTESPFRTPGARSIFDPHDPSALLDDELARLGAKGTQESPTGLFEGRRGLLYESPSVPSPGKWARWF</sequence>
<accession>A0ACB8APG2</accession>
<evidence type="ECO:0000313" key="2">
    <source>
        <dbReference type="Proteomes" id="UP000790377"/>
    </source>
</evidence>
<gene>
    <name evidence="1" type="ORF">BJ138DRAFT_1123159</name>
</gene>